<evidence type="ECO:0000256" key="7">
    <source>
        <dbReference type="SAM" id="MobiDB-lite"/>
    </source>
</evidence>
<dbReference type="Proteomes" id="UP000011087">
    <property type="component" value="Unassembled WGS sequence"/>
</dbReference>
<evidence type="ECO:0000256" key="3">
    <source>
        <dbReference type="ARBA" id="ARBA00022968"/>
    </source>
</evidence>
<dbReference type="GO" id="GO:0016020">
    <property type="term" value="C:membrane"/>
    <property type="evidence" value="ECO:0007669"/>
    <property type="project" value="UniProtKB-SubCell"/>
</dbReference>
<feature type="region of interest" description="Disordered" evidence="7">
    <location>
        <begin position="235"/>
        <end position="257"/>
    </location>
</feature>
<keyword evidence="4" id="KW-1133">Transmembrane helix</keyword>
<dbReference type="EMBL" id="JH993009">
    <property type="protein sequence ID" value="EKX43596.1"/>
    <property type="molecule type" value="Genomic_DNA"/>
</dbReference>
<dbReference type="GO" id="GO:0035269">
    <property type="term" value="P:protein O-linked glycosylation via mannose"/>
    <property type="evidence" value="ECO:0007669"/>
    <property type="project" value="TreeGrafter"/>
</dbReference>
<evidence type="ECO:0000256" key="1">
    <source>
        <dbReference type="ARBA" id="ARBA00004606"/>
    </source>
</evidence>
<dbReference type="GO" id="GO:0015020">
    <property type="term" value="F:glucuronosyltransferase activity"/>
    <property type="evidence" value="ECO:0007669"/>
    <property type="project" value="TreeGrafter"/>
</dbReference>
<dbReference type="GO" id="GO:0042285">
    <property type="term" value="F:xylosyltransferase activity"/>
    <property type="evidence" value="ECO:0007669"/>
    <property type="project" value="TreeGrafter"/>
</dbReference>
<name>L1J509_GUITC</name>
<dbReference type="PaxDb" id="55529-EKX43596"/>
<keyword evidence="2" id="KW-0812">Transmembrane</keyword>
<organism evidence="8">
    <name type="scientific">Guillardia theta (strain CCMP2712)</name>
    <name type="common">Cryptophyte</name>
    <dbReference type="NCBI Taxonomy" id="905079"/>
    <lineage>
        <taxon>Eukaryota</taxon>
        <taxon>Cryptophyceae</taxon>
        <taxon>Pyrenomonadales</taxon>
        <taxon>Geminigeraceae</taxon>
        <taxon>Guillardia</taxon>
    </lineage>
</organism>
<accession>L1J509</accession>
<reference evidence="10" key="2">
    <citation type="submission" date="2012-11" db="EMBL/GenBank/DDBJ databases">
        <authorList>
            <person name="Kuo A."/>
            <person name="Curtis B.A."/>
            <person name="Tanifuji G."/>
            <person name="Burki F."/>
            <person name="Gruber A."/>
            <person name="Irimia M."/>
            <person name="Maruyama S."/>
            <person name="Arias M.C."/>
            <person name="Ball S.G."/>
            <person name="Gile G.H."/>
            <person name="Hirakawa Y."/>
            <person name="Hopkins J.F."/>
            <person name="Rensing S.A."/>
            <person name="Schmutz J."/>
            <person name="Symeonidi A."/>
            <person name="Elias M."/>
            <person name="Eveleigh R.J."/>
            <person name="Herman E.K."/>
            <person name="Klute M.J."/>
            <person name="Nakayama T."/>
            <person name="Obornik M."/>
            <person name="Reyes-Prieto A."/>
            <person name="Armbrust E.V."/>
            <person name="Aves S.J."/>
            <person name="Beiko R.G."/>
            <person name="Coutinho P."/>
            <person name="Dacks J.B."/>
            <person name="Durnford D.G."/>
            <person name="Fast N.M."/>
            <person name="Green B.R."/>
            <person name="Grisdale C."/>
            <person name="Hempe F."/>
            <person name="Henrissat B."/>
            <person name="Hoppner M.P."/>
            <person name="Ishida K.-I."/>
            <person name="Kim E."/>
            <person name="Koreny L."/>
            <person name="Kroth P.G."/>
            <person name="Liu Y."/>
            <person name="Malik S.-B."/>
            <person name="Maier U.G."/>
            <person name="McRose D."/>
            <person name="Mock T."/>
            <person name="Neilson J.A."/>
            <person name="Onodera N.T."/>
            <person name="Poole A.M."/>
            <person name="Pritham E.J."/>
            <person name="Richards T.A."/>
            <person name="Rocap G."/>
            <person name="Roy S.W."/>
            <person name="Sarai C."/>
            <person name="Schaack S."/>
            <person name="Shirato S."/>
            <person name="Slamovits C.H."/>
            <person name="Spencer D.F."/>
            <person name="Suzuki S."/>
            <person name="Worden A.Z."/>
            <person name="Zauner S."/>
            <person name="Barry K."/>
            <person name="Bell C."/>
            <person name="Bharti A.K."/>
            <person name="Crow J.A."/>
            <person name="Grimwood J."/>
            <person name="Kramer R."/>
            <person name="Lindquist E."/>
            <person name="Lucas S."/>
            <person name="Salamov A."/>
            <person name="McFadden G.I."/>
            <person name="Lane C.E."/>
            <person name="Keeling P.J."/>
            <person name="Gray M.W."/>
            <person name="Grigoriev I.V."/>
            <person name="Archibald J.M."/>
        </authorList>
    </citation>
    <scope>NUCLEOTIDE SEQUENCE</scope>
    <source>
        <strain evidence="10">CCMP2712</strain>
    </source>
</reference>
<keyword evidence="6" id="KW-0325">Glycoprotein</keyword>
<evidence type="ECO:0000256" key="2">
    <source>
        <dbReference type="ARBA" id="ARBA00022692"/>
    </source>
</evidence>
<dbReference type="EnsemblProtists" id="EKX43596">
    <property type="protein sequence ID" value="EKX43596"/>
    <property type="gene ID" value="GUITHDRAFT_140359"/>
</dbReference>
<proteinExistence type="predicted"/>
<dbReference type="HOGENOM" id="CLU_005750_0_0_1"/>
<sequence length="882" mass="98449">MAPVSGERGWSMRWQLMDVSSPAVQQLSLDVDLSSLPALVPWVVQVQLRQGMEVLAVKEYLVDEHALSHGSGCLAFVYEDASPGTYVFMVVLHRMGGDEVEVVAIGDHSVQVVNASEPEMLMEHATVQESEMSISIRLRGMTGNNLLLVLLVTEVNSLAQSREMLVLRINSSEHAQDVRVSAPGGSEYLILATVSELESQVNSSLTPILTVRKFLKVSRCDRICVLEDDFSRSLRQPADSRSPEAASSPRPASAETRFQPHPEEVLCNLMTSLSPEHLVAGAPFKVWIRAGGLVAGGRYRIHVSFRHKETQVVLFHKAVVFVADGSTGSGREVEFDVSSAWSEQVVMVSVLYDFFAERESEDTLLAQLSRKVEALQPCMVSYLWTSGQPLFQGQVPYQRSPFSMSVRVTRRLPEDELGLTLSTVATLDRAVALINSAAQWNEHVAVAFYARSVSEQEQIKKIVQQTLGPWFTERNKTLEAALLTSCPDKDKPGIPLVFPINMLRKISCAIARTDLVLYADVDMLASDWLASNIRQAYQDGKVGPTELLVIPSFKSSEAWPMEAGISLEQQRMRVEPVSISMDALRLNFQRRQVWIPGLVGGMWSTAGRWHESGVFHAGTEYDRWMEAEETYQVKYILGYEPYVVVNRTAWRGSHGVGLYDDRFVHWGWDKVSFGLEACNLGYTFTVLPKSFLVHGSSGITGVEHFVFDKLDIVVHPQQGVDTSWGPPDTHGRELLQSLVSDYYTDVQPHVPIRSCLIRAFKDDKCDSSSIHLVQSTTLELVGNEHLIHLDIFGLSRATGYQVSVRAYRHTDKGEAEEDGSFFLLLPDTLVDDPHGMSVSVGRLSPGLHRVRVELKDLHAARLLQDKAILAWDEHKYEVPDRH</sequence>
<dbReference type="InterPro" id="IPR051292">
    <property type="entry name" value="Xyl/GlcA_transferase"/>
</dbReference>
<keyword evidence="10" id="KW-1185">Reference proteome</keyword>
<evidence type="ECO:0000256" key="4">
    <source>
        <dbReference type="ARBA" id="ARBA00022989"/>
    </source>
</evidence>
<reference evidence="8 10" key="1">
    <citation type="journal article" date="2012" name="Nature">
        <title>Algal genomes reveal evolutionary mosaicism and the fate of nucleomorphs.</title>
        <authorList>
            <consortium name="DOE Joint Genome Institute"/>
            <person name="Curtis B.A."/>
            <person name="Tanifuji G."/>
            <person name="Burki F."/>
            <person name="Gruber A."/>
            <person name="Irimia M."/>
            <person name="Maruyama S."/>
            <person name="Arias M.C."/>
            <person name="Ball S.G."/>
            <person name="Gile G.H."/>
            <person name="Hirakawa Y."/>
            <person name="Hopkins J.F."/>
            <person name="Kuo A."/>
            <person name="Rensing S.A."/>
            <person name="Schmutz J."/>
            <person name="Symeonidi A."/>
            <person name="Elias M."/>
            <person name="Eveleigh R.J."/>
            <person name="Herman E.K."/>
            <person name="Klute M.J."/>
            <person name="Nakayama T."/>
            <person name="Obornik M."/>
            <person name="Reyes-Prieto A."/>
            <person name="Armbrust E.V."/>
            <person name="Aves S.J."/>
            <person name="Beiko R.G."/>
            <person name="Coutinho P."/>
            <person name="Dacks J.B."/>
            <person name="Durnford D.G."/>
            <person name="Fast N.M."/>
            <person name="Green B.R."/>
            <person name="Grisdale C.J."/>
            <person name="Hempel F."/>
            <person name="Henrissat B."/>
            <person name="Hoppner M.P."/>
            <person name="Ishida K."/>
            <person name="Kim E."/>
            <person name="Koreny L."/>
            <person name="Kroth P.G."/>
            <person name="Liu Y."/>
            <person name="Malik S.B."/>
            <person name="Maier U.G."/>
            <person name="McRose D."/>
            <person name="Mock T."/>
            <person name="Neilson J.A."/>
            <person name="Onodera N.T."/>
            <person name="Poole A.M."/>
            <person name="Pritham E.J."/>
            <person name="Richards T.A."/>
            <person name="Rocap G."/>
            <person name="Roy S.W."/>
            <person name="Sarai C."/>
            <person name="Schaack S."/>
            <person name="Shirato S."/>
            <person name="Slamovits C.H."/>
            <person name="Spencer D.F."/>
            <person name="Suzuki S."/>
            <person name="Worden A.Z."/>
            <person name="Zauner S."/>
            <person name="Barry K."/>
            <person name="Bell C."/>
            <person name="Bharti A.K."/>
            <person name="Crow J.A."/>
            <person name="Grimwood J."/>
            <person name="Kramer R."/>
            <person name="Lindquist E."/>
            <person name="Lucas S."/>
            <person name="Salamov A."/>
            <person name="McFadden G.I."/>
            <person name="Lane C.E."/>
            <person name="Keeling P.J."/>
            <person name="Gray M.W."/>
            <person name="Grigoriev I.V."/>
            <person name="Archibald J.M."/>
        </authorList>
    </citation>
    <scope>NUCLEOTIDE SEQUENCE</scope>
    <source>
        <strain evidence="8 10">CCMP2712</strain>
    </source>
</reference>
<comment type="subcellular location">
    <subcellularLocation>
        <location evidence="1">Membrane</location>
        <topology evidence="1">Single-pass type II membrane protein</topology>
    </subcellularLocation>
</comment>
<protein>
    <submittedName>
        <fullName evidence="8 9">Uncharacterized protein</fullName>
    </submittedName>
</protein>
<dbReference type="AlphaFoldDB" id="L1J509"/>
<dbReference type="eggNOG" id="KOG3765">
    <property type="taxonomic scope" value="Eukaryota"/>
</dbReference>
<dbReference type="PANTHER" id="PTHR12270:SF52">
    <property type="entry name" value="GLYCOSYLTRANSFERASE-LIKE PROTEIN GNT13-RELATED"/>
    <property type="match status" value="1"/>
</dbReference>
<dbReference type="KEGG" id="gtt:GUITHDRAFT_140359"/>
<evidence type="ECO:0000256" key="5">
    <source>
        <dbReference type="ARBA" id="ARBA00023136"/>
    </source>
</evidence>
<evidence type="ECO:0000313" key="10">
    <source>
        <dbReference type="Proteomes" id="UP000011087"/>
    </source>
</evidence>
<evidence type="ECO:0000256" key="6">
    <source>
        <dbReference type="ARBA" id="ARBA00023180"/>
    </source>
</evidence>
<dbReference type="RefSeq" id="XP_005830576.1">
    <property type="nucleotide sequence ID" value="XM_005830519.1"/>
</dbReference>
<evidence type="ECO:0000313" key="8">
    <source>
        <dbReference type="EMBL" id="EKX43596.1"/>
    </source>
</evidence>
<feature type="compositionally biased region" description="Low complexity" evidence="7">
    <location>
        <begin position="237"/>
        <end position="255"/>
    </location>
</feature>
<dbReference type="PANTHER" id="PTHR12270">
    <property type="entry name" value="GLYCOSYLTRANSFERASE-RELATED"/>
    <property type="match status" value="1"/>
</dbReference>
<gene>
    <name evidence="8" type="ORF">GUITHDRAFT_140359</name>
</gene>
<dbReference type="GeneID" id="17300225"/>
<dbReference type="Pfam" id="PF13896">
    <property type="entry name" value="Glyco_transf_49"/>
    <property type="match status" value="1"/>
</dbReference>
<keyword evidence="3" id="KW-0735">Signal-anchor</keyword>
<keyword evidence="5" id="KW-0472">Membrane</keyword>
<evidence type="ECO:0000313" key="9">
    <source>
        <dbReference type="EnsemblProtists" id="EKX43596"/>
    </source>
</evidence>
<reference evidence="9" key="3">
    <citation type="submission" date="2016-03" db="UniProtKB">
        <authorList>
            <consortium name="EnsemblProtists"/>
        </authorList>
    </citation>
    <scope>IDENTIFICATION</scope>
</reference>
<dbReference type="OrthoDB" id="411524at2759"/>